<evidence type="ECO:0000256" key="5">
    <source>
        <dbReference type="ARBA" id="ARBA00023242"/>
    </source>
</evidence>
<feature type="domain" description="PHD-type" evidence="8">
    <location>
        <begin position="142"/>
        <end position="192"/>
    </location>
</feature>
<keyword evidence="10" id="KW-1185">Reference proteome</keyword>
<protein>
    <recommendedName>
        <fullName evidence="8">PHD-type domain-containing protein</fullName>
    </recommendedName>
</protein>
<dbReference type="SMART" id="SM00249">
    <property type="entry name" value="PHD"/>
    <property type="match status" value="1"/>
</dbReference>
<dbReference type="PANTHER" id="PTHR46174">
    <property type="entry name" value="CXXC-TYPE ZINC FINGER PROTEIN 1"/>
    <property type="match status" value="1"/>
</dbReference>
<dbReference type="Proteomes" id="UP001476247">
    <property type="component" value="Unassembled WGS sequence"/>
</dbReference>
<keyword evidence="4" id="KW-0862">Zinc</keyword>
<feature type="compositionally biased region" description="Polar residues" evidence="7">
    <location>
        <begin position="119"/>
        <end position="129"/>
    </location>
</feature>
<dbReference type="InterPro" id="IPR019786">
    <property type="entry name" value="Zinc_finger_PHD-type_CS"/>
</dbReference>
<comment type="caution">
    <text evidence="9">The sequence shown here is derived from an EMBL/GenBank/DDBJ whole genome shotgun (WGS) entry which is preliminary data.</text>
</comment>
<evidence type="ECO:0000256" key="2">
    <source>
        <dbReference type="ARBA" id="ARBA00022723"/>
    </source>
</evidence>
<feature type="non-terminal residue" evidence="9">
    <location>
        <position position="192"/>
    </location>
</feature>
<dbReference type="Gene3D" id="3.30.40.10">
    <property type="entry name" value="Zinc/RING finger domain, C3HC4 (zinc finger)"/>
    <property type="match status" value="1"/>
</dbReference>
<dbReference type="PROSITE" id="PS01359">
    <property type="entry name" value="ZF_PHD_1"/>
    <property type="match status" value="1"/>
</dbReference>
<keyword evidence="5" id="KW-0539">Nucleus</keyword>
<dbReference type="InterPro" id="IPR019787">
    <property type="entry name" value="Znf_PHD-finger"/>
</dbReference>
<dbReference type="Pfam" id="PF00628">
    <property type="entry name" value="PHD"/>
    <property type="match status" value="1"/>
</dbReference>
<accession>A0ABP9YIG3</accession>
<evidence type="ECO:0000256" key="1">
    <source>
        <dbReference type="ARBA" id="ARBA00004123"/>
    </source>
</evidence>
<dbReference type="PANTHER" id="PTHR46174:SF1">
    <property type="entry name" value="CXXC-TYPE ZINC FINGER PROTEIN 1"/>
    <property type="match status" value="1"/>
</dbReference>
<feature type="region of interest" description="Disordered" evidence="7">
    <location>
        <begin position="101"/>
        <end position="135"/>
    </location>
</feature>
<evidence type="ECO:0000256" key="3">
    <source>
        <dbReference type="ARBA" id="ARBA00022771"/>
    </source>
</evidence>
<comment type="subcellular location">
    <subcellularLocation>
        <location evidence="1">Nucleus</location>
    </subcellularLocation>
</comment>
<dbReference type="InterPro" id="IPR037869">
    <property type="entry name" value="Spp1/CFP1"/>
</dbReference>
<evidence type="ECO:0000256" key="7">
    <source>
        <dbReference type="SAM" id="MobiDB-lite"/>
    </source>
</evidence>
<dbReference type="SUPFAM" id="SSF57903">
    <property type="entry name" value="FYVE/PHD zinc finger"/>
    <property type="match status" value="1"/>
</dbReference>
<dbReference type="InterPro" id="IPR001965">
    <property type="entry name" value="Znf_PHD"/>
</dbReference>
<organism evidence="9 10">
    <name type="scientific">Helicostylum pulchrum</name>
    <dbReference type="NCBI Taxonomy" id="562976"/>
    <lineage>
        <taxon>Eukaryota</taxon>
        <taxon>Fungi</taxon>
        <taxon>Fungi incertae sedis</taxon>
        <taxon>Mucoromycota</taxon>
        <taxon>Mucoromycotina</taxon>
        <taxon>Mucoromycetes</taxon>
        <taxon>Mucorales</taxon>
        <taxon>Mucorineae</taxon>
        <taxon>Mucoraceae</taxon>
        <taxon>Helicostylum</taxon>
    </lineage>
</organism>
<dbReference type="EMBL" id="BAABUJ010000088">
    <property type="protein sequence ID" value="GAA5806651.1"/>
    <property type="molecule type" value="Genomic_DNA"/>
</dbReference>
<evidence type="ECO:0000313" key="10">
    <source>
        <dbReference type="Proteomes" id="UP001476247"/>
    </source>
</evidence>
<proteinExistence type="predicted"/>
<evidence type="ECO:0000256" key="6">
    <source>
        <dbReference type="PROSITE-ProRule" id="PRU00146"/>
    </source>
</evidence>
<keyword evidence="3 6" id="KW-0863">Zinc-finger</keyword>
<keyword evidence="2" id="KW-0479">Metal-binding</keyword>
<dbReference type="PROSITE" id="PS50016">
    <property type="entry name" value="ZF_PHD_2"/>
    <property type="match status" value="1"/>
</dbReference>
<evidence type="ECO:0000259" key="8">
    <source>
        <dbReference type="PROSITE" id="PS50016"/>
    </source>
</evidence>
<name>A0ABP9YIG3_9FUNG</name>
<reference evidence="9 10" key="1">
    <citation type="submission" date="2024-04" db="EMBL/GenBank/DDBJ databases">
        <title>genome sequences of Mucor flavus KT1a and Helicostylum pulchrum KT1b strains isolation_sourced from the surface of a dry-aged beef.</title>
        <authorList>
            <person name="Toyotome T."/>
            <person name="Hosono M."/>
            <person name="Torimaru M."/>
            <person name="Fukuda K."/>
            <person name="Mikami N."/>
        </authorList>
    </citation>
    <scope>NUCLEOTIDE SEQUENCE [LARGE SCALE GENOMIC DNA]</scope>
    <source>
        <strain evidence="9 10">KT1b</strain>
    </source>
</reference>
<evidence type="ECO:0000256" key="4">
    <source>
        <dbReference type="ARBA" id="ARBA00022833"/>
    </source>
</evidence>
<gene>
    <name evidence="9" type="ORF">HPULCUR_012196</name>
</gene>
<dbReference type="InterPro" id="IPR013083">
    <property type="entry name" value="Znf_RING/FYVE/PHD"/>
</dbReference>
<dbReference type="InterPro" id="IPR011011">
    <property type="entry name" value="Znf_FYVE_PHD"/>
</dbReference>
<sequence>MDIHNIDEYLDLQDQHQMNLLSTEEIVQPEEEEAEWHAAASSLDTMTDPANPYLFNENNNSNTDWGLLQNGLVGLEGINLTQIIGNGGILVSNQDNFITPDSLFKQPPPVVEEKRVTRSRASSNPKVANTSSPKKKKKSTKKLYCICQQPYNGKPMVQCDNCEDWFHCTCVDFDPDDQEGEDIDWVCKKCTE</sequence>
<evidence type="ECO:0000313" key="9">
    <source>
        <dbReference type="EMBL" id="GAA5806651.1"/>
    </source>
</evidence>